<evidence type="ECO:0000313" key="2">
    <source>
        <dbReference type="EMBL" id="CAJ1049072.1"/>
    </source>
</evidence>
<dbReference type="PANTHER" id="PTHR34921:SF1">
    <property type="entry name" value="MEIOTIC RECOMBINATION PROTEIN REC114"/>
    <property type="match status" value="1"/>
</dbReference>
<organism evidence="2 3">
    <name type="scientific">Xyrichtys novacula</name>
    <name type="common">Pearly razorfish</name>
    <name type="synonym">Hemipteronotus novacula</name>
    <dbReference type="NCBI Taxonomy" id="13765"/>
    <lineage>
        <taxon>Eukaryota</taxon>
        <taxon>Metazoa</taxon>
        <taxon>Chordata</taxon>
        <taxon>Craniata</taxon>
        <taxon>Vertebrata</taxon>
        <taxon>Euteleostomi</taxon>
        <taxon>Actinopterygii</taxon>
        <taxon>Neopterygii</taxon>
        <taxon>Teleostei</taxon>
        <taxon>Neoteleostei</taxon>
        <taxon>Acanthomorphata</taxon>
        <taxon>Eupercaria</taxon>
        <taxon>Labriformes</taxon>
        <taxon>Labridae</taxon>
        <taxon>Xyrichtys</taxon>
    </lineage>
</organism>
<accession>A0AAV1EK21</accession>
<protein>
    <submittedName>
        <fullName evidence="2">Meiotic recombination protein REC114</fullName>
    </submittedName>
</protein>
<name>A0AAV1EK21_XYRNO</name>
<dbReference type="InterPro" id="IPR029168">
    <property type="entry name" value="REC114L"/>
</dbReference>
<dbReference type="AlphaFoldDB" id="A0AAV1EK21"/>
<keyword evidence="3" id="KW-1185">Reference proteome</keyword>
<proteinExistence type="predicted"/>
<feature type="compositionally biased region" description="Polar residues" evidence="1">
    <location>
        <begin position="124"/>
        <end position="145"/>
    </location>
</feature>
<dbReference type="Proteomes" id="UP001178508">
    <property type="component" value="Chromosome 1"/>
</dbReference>
<evidence type="ECO:0000256" key="1">
    <source>
        <dbReference type="SAM" id="MobiDB-lite"/>
    </source>
</evidence>
<dbReference type="Pfam" id="PF15165">
    <property type="entry name" value="REC114-like"/>
    <property type="match status" value="1"/>
</dbReference>
<evidence type="ECO:0000313" key="3">
    <source>
        <dbReference type="Proteomes" id="UP001178508"/>
    </source>
</evidence>
<sequence>MATCQGWRLKRYGRFIPGSGEKGGKPWKVFEATGNKPGIFLQILESGYLLVLQGQECLDTVPLLCASGSLKVHQKSDNLMFQFIVGGESRMMRMQFDGSSKQEAVKECTSAVEKLTEYIPVTTQKDTLPPSNQTLAGKSAPTSQGKAAGAEPEVVKGTLSIKRLTQHFIGGTALTLPRVYHPSSVAQLDLEPVLRMCLLDPSFPAFVENVEGELKKLLAE</sequence>
<feature type="region of interest" description="Disordered" evidence="1">
    <location>
        <begin position="124"/>
        <end position="151"/>
    </location>
</feature>
<reference evidence="2" key="1">
    <citation type="submission" date="2023-08" db="EMBL/GenBank/DDBJ databases">
        <authorList>
            <person name="Alioto T."/>
            <person name="Alioto T."/>
            <person name="Gomez Garrido J."/>
        </authorList>
    </citation>
    <scope>NUCLEOTIDE SEQUENCE</scope>
</reference>
<dbReference type="EMBL" id="OY660864">
    <property type="protein sequence ID" value="CAJ1049072.1"/>
    <property type="molecule type" value="Genomic_DNA"/>
</dbReference>
<gene>
    <name evidence="2" type="ORF">XNOV1_A015427</name>
</gene>
<dbReference type="PANTHER" id="PTHR34921">
    <property type="entry name" value="MEIOTIC RECOMBINATION PROTEIN REC114"/>
    <property type="match status" value="1"/>
</dbReference>